<evidence type="ECO:0000313" key="14">
    <source>
        <dbReference type="Proteomes" id="UP000277236"/>
    </source>
</evidence>
<feature type="coiled-coil region" evidence="10">
    <location>
        <begin position="236"/>
        <end position="263"/>
    </location>
</feature>
<evidence type="ECO:0000256" key="9">
    <source>
        <dbReference type="RuleBase" id="RU365093"/>
    </source>
</evidence>
<keyword evidence="10" id="KW-0175">Coiled coil</keyword>
<dbReference type="GO" id="GO:0015031">
    <property type="term" value="P:protein transport"/>
    <property type="evidence" value="ECO:0007669"/>
    <property type="project" value="InterPro"/>
</dbReference>
<dbReference type="InterPro" id="IPR058781">
    <property type="entry name" value="HH_AprE-like"/>
</dbReference>
<dbReference type="Gene3D" id="2.40.50.100">
    <property type="match status" value="1"/>
</dbReference>
<evidence type="ECO:0000256" key="8">
    <source>
        <dbReference type="ARBA" id="ARBA00023136"/>
    </source>
</evidence>
<comment type="caution">
    <text evidence="13">The sequence shown here is derived from an EMBL/GenBank/DDBJ whole genome shotgun (WGS) entry which is preliminary data.</text>
</comment>
<dbReference type="PANTHER" id="PTHR30386">
    <property type="entry name" value="MEMBRANE FUSION SUBUNIT OF EMRAB-TOLC MULTIDRUG EFFLUX PUMP"/>
    <property type="match status" value="1"/>
</dbReference>
<dbReference type="Pfam" id="PF26002">
    <property type="entry name" value="Beta-barrel_AprE"/>
    <property type="match status" value="1"/>
</dbReference>
<dbReference type="NCBIfam" id="TIGR01843">
    <property type="entry name" value="type_I_hlyD"/>
    <property type="match status" value="1"/>
</dbReference>
<keyword evidence="7 9" id="KW-1133">Transmembrane helix</keyword>
<dbReference type="InterPro" id="IPR050739">
    <property type="entry name" value="MFP"/>
</dbReference>
<dbReference type="SUPFAM" id="SSF111369">
    <property type="entry name" value="HlyD-like secretion proteins"/>
    <property type="match status" value="1"/>
</dbReference>
<evidence type="ECO:0000256" key="10">
    <source>
        <dbReference type="SAM" id="Coils"/>
    </source>
</evidence>
<reference evidence="13 14" key="1">
    <citation type="submission" date="2018-08" db="EMBL/GenBank/DDBJ databases">
        <title>Recombination of ecologically and evolutionarily significant loci maintains genetic cohesion in the Pseudomonas syringae species complex.</title>
        <authorList>
            <person name="Dillon M."/>
            <person name="Thakur S."/>
            <person name="Almeida R.N.D."/>
            <person name="Weir B.S."/>
            <person name="Guttman D.S."/>
        </authorList>
    </citation>
    <scope>NUCLEOTIDE SEQUENCE [LARGE SCALE GENOMIC DNA]</scope>
    <source>
        <strain evidence="13 14">ICMP 3353</strain>
    </source>
</reference>
<keyword evidence="5 9" id="KW-0997">Cell inner membrane</keyword>
<comment type="similarity">
    <text evidence="2 9">Belongs to the membrane fusion protein (MFP) (TC 8.A.1) family.</text>
</comment>
<evidence type="ECO:0000256" key="4">
    <source>
        <dbReference type="ARBA" id="ARBA00022475"/>
    </source>
</evidence>
<dbReference type="Pfam" id="PF25994">
    <property type="entry name" value="HH_AprE"/>
    <property type="match status" value="1"/>
</dbReference>
<evidence type="ECO:0000256" key="7">
    <source>
        <dbReference type="ARBA" id="ARBA00022989"/>
    </source>
</evidence>
<dbReference type="Proteomes" id="UP000277236">
    <property type="component" value="Unassembled WGS sequence"/>
</dbReference>
<dbReference type="GO" id="GO:0005886">
    <property type="term" value="C:plasma membrane"/>
    <property type="evidence" value="ECO:0007669"/>
    <property type="project" value="UniProtKB-SubCell"/>
</dbReference>
<evidence type="ECO:0000259" key="12">
    <source>
        <dbReference type="Pfam" id="PF26002"/>
    </source>
</evidence>
<keyword evidence="3 9" id="KW-0813">Transport</keyword>
<evidence type="ECO:0000256" key="6">
    <source>
        <dbReference type="ARBA" id="ARBA00022692"/>
    </source>
</evidence>
<keyword evidence="4 9" id="KW-1003">Cell membrane</keyword>
<feature type="domain" description="AprE-like beta-barrel" evidence="12">
    <location>
        <begin position="327"/>
        <end position="416"/>
    </location>
</feature>
<dbReference type="EMBL" id="RBRE01000062">
    <property type="protein sequence ID" value="RMQ43981.1"/>
    <property type="molecule type" value="Genomic_DNA"/>
</dbReference>
<dbReference type="PRINTS" id="PR01490">
    <property type="entry name" value="RTXTOXIND"/>
</dbReference>
<dbReference type="AlphaFoldDB" id="A0A3M4LSK5"/>
<evidence type="ECO:0000313" key="13">
    <source>
        <dbReference type="EMBL" id="RMQ43981.1"/>
    </source>
</evidence>
<accession>A0A3M4LSK5</accession>
<keyword evidence="6 9" id="KW-0812">Transmembrane</keyword>
<proteinExistence type="inferred from homology"/>
<comment type="subcellular location">
    <subcellularLocation>
        <location evidence="1 9">Cell inner membrane</location>
        <topology evidence="1 9">Single-pass membrane protein</topology>
    </subcellularLocation>
</comment>
<feature type="domain" description="AprE-like long alpha-helical hairpin" evidence="11">
    <location>
        <begin position="97"/>
        <end position="284"/>
    </location>
</feature>
<feature type="transmembrane region" description="Helical" evidence="9">
    <location>
        <begin position="17"/>
        <end position="39"/>
    </location>
</feature>
<protein>
    <recommendedName>
        <fullName evidence="9">Membrane fusion protein (MFP) family protein</fullName>
    </recommendedName>
</protein>
<evidence type="ECO:0000256" key="5">
    <source>
        <dbReference type="ARBA" id="ARBA00022519"/>
    </source>
</evidence>
<evidence type="ECO:0000259" key="11">
    <source>
        <dbReference type="Pfam" id="PF25994"/>
    </source>
</evidence>
<evidence type="ECO:0000256" key="1">
    <source>
        <dbReference type="ARBA" id="ARBA00004377"/>
    </source>
</evidence>
<name>A0A3M4LSK5_PSECI</name>
<sequence length="439" mass="48970">MNAACDKGNSSSKEDRYYVHLGWLIVLFGVIGFLGWALWAPLDAGVAIEAKVIVSGNRKAVQPLAGGKIQKIHVVEGERVEAGQVLVELDSTLTSNQFDSLRLQYLTRLATRNRLTAEGDGLPEVHFDESLLQERESNPQIEAIVRVQQQLFDSRLRAQKAMQDGLEATLRGTLEQIDSVQRILRSREDQRRGFDRQLESQRILVDEGLLARNRFLEAERQYYQLLGSIADDQGRLGSLKESVNEAKAQLVSQQAQYQKELRTELSEVRSYMTDLQSRLNTAQYEVENSNVISPATGIVAGLSVFTHGGVVNAGEKLMDIVPLNEPLMVEGRLPVSEVDKVHSGLQVELEFMAFSRTTTPKRLGTVKTVSADRMEDSKNQPYYGIEINVSDLQGQEIAPGLSLVPGMPVTAFIKTGERTLMAYLLKPLRDRTRMALTEN</sequence>
<dbReference type="Gene3D" id="2.40.30.170">
    <property type="match status" value="1"/>
</dbReference>
<keyword evidence="8 9" id="KW-0472">Membrane</keyword>
<organism evidence="13 14">
    <name type="scientific">Pseudomonas cichorii</name>
    <dbReference type="NCBI Taxonomy" id="36746"/>
    <lineage>
        <taxon>Bacteria</taxon>
        <taxon>Pseudomonadati</taxon>
        <taxon>Pseudomonadota</taxon>
        <taxon>Gammaproteobacteria</taxon>
        <taxon>Pseudomonadales</taxon>
        <taxon>Pseudomonadaceae</taxon>
        <taxon>Pseudomonas</taxon>
    </lineage>
</organism>
<evidence type="ECO:0000256" key="2">
    <source>
        <dbReference type="ARBA" id="ARBA00009477"/>
    </source>
</evidence>
<dbReference type="PANTHER" id="PTHR30386:SF17">
    <property type="entry name" value="ALKALINE PROTEASE SECRETION PROTEIN APRE"/>
    <property type="match status" value="1"/>
</dbReference>
<dbReference type="InterPro" id="IPR010129">
    <property type="entry name" value="T1SS_HlyD"/>
</dbReference>
<gene>
    <name evidence="13" type="ORF">ALQ04_04332</name>
</gene>
<dbReference type="InterPro" id="IPR058982">
    <property type="entry name" value="Beta-barrel_AprE"/>
</dbReference>
<evidence type="ECO:0000256" key="3">
    <source>
        <dbReference type="ARBA" id="ARBA00022448"/>
    </source>
</evidence>